<reference evidence="2" key="1">
    <citation type="submission" date="2021-02" db="EMBL/GenBank/DDBJ databases">
        <authorList>
            <person name="Nowell W R."/>
        </authorList>
    </citation>
    <scope>NUCLEOTIDE SEQUENCE</scope>
</reference>
<comment type="caution">
    <text evidence="2">The sequence shown here is derived from an EMBL/GenBank/DDBJ whole genome shotgun (WGS) entry which is preliminary data.</text>
</comment>
<feature type="region of interest" description="Disordered" evidence="1">
    <location>
        <begin position="20"/>
        <end position="61"/>
    </location>
</feature>
<gene>
    <name evidence="2" type="ORF">UJA718_LOCUS50387</name>
</gene>
<feature type="compositionally biased region" description="Low complexity" evidence="1">
    <location>
        <begin position="25"/>
        <end position="39"/>
    </location>
</feature>
<organism evidence="2 3">
    <name type="scientific">Rotaria socialis</name>
    <dbReference type="NCBI Taxonomy" id="392032"/>
    <lineage>
        <taxon>Eukaryota</taxon>
        <taxon>Metazoa</taxon>
        <taxon>Spiralia</taxon>
        <taxon>Gnathifera</taxon>
        <taxon>Rotifera</taxon>
        <taxon>Eurotatoria</taxon>
        <taxon>Bdelloidea</taxon>
        <taxon>Philodinida</taxon>
        <taxon>Philodinidae</taxon>
        <taxon>Rotaria</taxon>
    </lineage>
</organism>
<dbReference type="Proteomes" id="UP000663873">
    <property type="component" value="Unassembled WGS sequence"/>
</dbReference>
<name>A0A822ASY6_9BILA</name>
<protein>
    <submittedName>
        <fullName evidence="2">Uncharacterized protein</fullName>
    </submittedName>
</protein>
<accession>A0A822ASY6</accession>
<evidence type="ECO:0000313" key="2">
    <source>
        <dbReference type="EMBL" id="CAF5005788.1"/>
    </source>
</evidence>
<feature type="compositionally biased region" description="Low complexity" evidence="1">
    <location>
        <begin position="47"/>
        <end position="61"/>
    </location>
</feature>
<evidence type="ECO:0000256" key="1">
    <source>
        <dbReference type="SAM" id="MobiDB-lite"/>
    </source>
</evidence>
<dbReference type="AlphaFoldDB" id="A0A822ASY6"/>
<sequence>FVFNNSFTIGPICRTTVLRSRVPGTPNAPAAAAPAAAAAAPPPPPQQQQQTQAPNAGGKII</sequence>
<proteinExistence type="predicted"/>
<evidence type="ECO:0000313" key="3">
    <source>
        <dbReference type="Proteomes" id="UP000663873"/>
    </source>
</evidence>
<feature type="non-terminal residue" evidence="2">
    <location>
        <position position="1"/>
    </location>
</feature>
<dbReference type="EMBL" id="CAJOBP010112508">
    <property type="protein sequence ID" value="CAF5005788.1"/>
    <property type="molecule type" value="Genomic_DNA"/>
</dbReference>
<keyword evidence="3" id="KW-1185">Reference proteome</keyword>